<evidence type="ECO:0000313" key="4">
    <source>
        <dbReference type="EMBL" id="CAB4195342.1"/>
    </source>
</evidence>
<feature type="domain" description="Peptidase S74" evidence="3">
    <location>
        <begin position="506"/>
        <end position="610"/>
    </location>
</feature>
<accession>A0A6J5RH52</accession>
<dbReference type="EMBL" id="LR797242">
    <property type="protein sequence ID" value="CAB4195342.1"/>
    <property type="molecule type" value="Genomic_DNA"/>
</dbReference>
<comment type="subcellular location">
    <subcellularLocation>
        <location evidence="1">Virion</location>
    </subcellularLocation>
</comment>
<evidence type="ECO:0000259" key="3">
    <source>
        <dbReference type="PROSITE" id="PS51688"/>
    </source>
</evidence>
<gene>
    <name evidence="4" type="ORF">UFOVP1295_6</name>
</gene>
<dbReference type="Pfam" id="PF13884">
    <property type="entry name" value="Peptidase_S74"/>
    <property type="match status" value="1"/>
</dbReference>
<evidence type="ECO:0000256" key="1">
    <source>
        <dbReference type="ARBA" id="ARBA00004328"/>
    </source>
</evidence>
<keyword evidence="2" id="KW-1227">Viral tail protein</keyword>
<proteinExistence type="predicted"/>
<name>A0A6J5RH52_9CAUD</name>
<evidence type="ECO:0000256" key="2">
    <source>
        <dbReference type="ARBA" id="ARBA00022732"/>
    </source>
</evidence>
<sequence length="610" mass="60873">MASTYSTNLGIELIATGEQSGTWGATTNTNLGTLIEQAISGYVTQAITDGSGANTTITMPDGATGVARNMFIEMTGALTYSTTSLIVPADKKLYFIYNNTTGGYAVTVKVTGLTGVSVPNGRKVILVCNGTDIVEAHNAISGNATVGGTLAVTGITTVAAGSAALPAIVSTTGTADTGIWFPAADTVAASTAGTERMRIDSSGNLLVGTTSTLGGKLALWGTASGNNNFIQITNPGIGTACLGLTASSGNVKLYNCYTSGTLSTGVGIDIDTSGNVGIGTTTPSTALQVNGTVTATTFAGAGTGLTGTAASLTVGNATNAINATNATNATTSAALTNGGTLNTPGSGTLTNCTGLPIVAGTTGTLSVARGGTGVTTSTGTGNVVLSASPTFSGTAAFATITSSSGITAGGNLRADGGYLAAGNIAGVYTDYRYDGDITGYNGWTGVTIGGTLTTTDAASIGGAGASYPTAASYMGVGANQIGFGWSSPDAYVSIDNALSGVFFTISDYRIKKDVKDFTSNAASTIKNIRVVDYEMLELDGTQSPDKAGVRRVGVIAHEIQALIPDAASGTKDAVNADGSPHYQSVNYDAVVPYLIKTIQELTARIEKLEG</sequence>
<dbReference type="InterPro" id="IPR030392">
    <property type="entry name" value="S74_ICA"/>
</dbReference>
<protein>
    <submittedName>
        <fullName evidence="4">Intramolecular chaperone auto-processing domain containing protein</fullName>
    </submittedName>
</protein>
<keyword evidence="2" id="KW-0946">Virion</keyword>
<reference evidence="4" key="1">
    <citation type="submission" date="2020-05" db="EMBL/GenBank/DDBJ databases">
        <authorList>
            <person name="Chiriac C."/>
            <person name="Salcher M."/>
            <person name="Ghai R."/>
            <person name="Kavagutti S V."/>
        </authorList>
    </citation>
    <scope>NUCLEOTIDE SEQUENCE</scope>
</reference>
<organism evidence="4">
    <name type="scientific">uncultured Caudovirales phage</name>
    <dbReference type="NCBI Taxonomy" id="2100421"/>
    <lineage>
        <taxon>Viruses</taxon>
        <taxon>Duplodnaviria</taxon>
        <taxon>Heunggongvirae</taxon>
        <taxon>Uroviricota</taxon>
        <taxon>Caudoviricetes</taxon>
        <taxon>Peduoviridae</taxon>
        <taxon>Maltschvirus</taxon>
        <taxon>Maltschvirus maltsch</taxon>
    </lineage>
</organism>
<dbReference type="GO" id="GO:0098015">
    <property type="term" value="C:virus tail"/>
    <property type="evidence" value="ECO:0007669"/>
    <property type="project" value="UniProtKB-KW"/>
</dbReference>
<dbReference type="PROSITE" id="PS51688">
    <property type="entry name" value="ICA"/>
    <property type="match status" value="1"/>
</dbReference>